<dbReference type="PANTHER" id="PTHR34388:SF1">
    <property type="entry name" value="DNA POLYMERASE III SUBUNIT DELTA"/>
    <property type="match status" value="1"/>
</dbReference>
<dbReference type="AlphaFoldDB" id="B1X2D1"/>
<evidence type="ECO:0000259" key="5">
    <source>
        <dbReference type="Pfam" id="PF21694"/>
    </source>
</evidence>
<dbReference type="GO" id="GO:0009360">
    <property type="term" value="C:DNA polymerase III complex"/>
    <property type="evidence" value="ECO:0007669"/>
    <property type="project" value="TreeGrafter"/>
</dbReference>
<name>B1X2D1_CROS5</name>
<protein>
    <submittedName>
        <fullName evidence="6">DNA polymerase III, delta subunit</fullName>
    </submittedName>
</protein>
<dbReference type="Gene3D" id="1.20.272.10">
    <property type="match status" value="1"/>
</dbReference>
<evidence type="ECO:0000256" key="1">
    <source>
        <dbReference type="ARBA" id="ARBA00022679"/>
    </source>
</evidence>
<evidence type="ECO:0000256" key="3">
    <source>
        <dbReference type="ARBA" id="ARBA00022705"/>
    </source>
</evidence>
<reference evidence="6 7" key="1">
    <citation type="journal article" date="2008" name="Proc. Natl. Acad. Sci. U.S.A.">
        <title>The genome of Cyanothece 51142, a unicellular diazotrophic cyanobacterium important in the marine nitrogen cycle.</title>
        <authorList>
            <person name="Welsh E.A."/>
            <person name="Liberton M."/>
            <person name="Stoeckel J."/>
            <person name="Loh T."/>
            <person name="Elvitigala T."/>
            <person name="Wang C."/>
            <person name="Wollam A."/>
            <person name="Fulton R.S."/>
            <person name="Clifton S.W."/>
            <person name="Jacobs J.M."/>
            <person name="Aurora R."/>
            <person name="Ghosh B.K."/>
            <person name="Sherman L.A."/>
            <person name="Smith R.D."/>
            <person name="Wilson R.K."/>
            <person name="Pakrasi H.B."/>
        </authorList>
    </citation>
    <scope>NUCLEOTIDE SEQUENCE [LARGE SCALE GENOMIC DNA]</scope>
    <source>
        <strain evidence="7">ATCC 51142 / BH68</strain>
    </source>
</reference>
<dbReference type="NCBIfam" id="TIGR01128">
    <property type="entry name" value="holA"/>
    <property type="match status" value="1"/>
</dbReference>
<dbReference type="EMBL" id="CP000807">
    <property type="protein sequence ID" value="ACB54292.1"/>
    <property type="molecule type" value="Genomic_DNA"/>
</dbReference>
<evidence type="ECO:0000313" key="7">
    <source>
        <dbReference type="Proteomes" id="UP000001203"/>
    </source>
</evidence>
<dbReference type="GO" id="GO:0003677">
    <property type="term" value="F:DNA binding"/>
    <property type="evidence" value="ECO:0007669"/>
    <property type="project" value="InterPro"/>
</dbReference>
<keyword evidence="4" id="KW-0239">DNA-directed DNA polymerase</keyword>
<dbReference type="GO" id="GO:0003887">
    <property type="term" value="F:DNA-directed DNA polymerase activity"/>
    <property type="evidence" value="ECO:0007669"/>
    <property type="project" value="UniProtKB-KW"/>
</dbReference>
<dbReference type="Proteomes" id="UP000001203">
    <property type="component" value="Chromosome linear"/>
</dbReference>
<keyword evidence="2" id="KW-0548">Nucleotidyltransferase</keyword>
<accession>B1X2D1</accession>
<dbReference type="STRING" id="43989.cce_4946"/>
<evidence type="ECO:0000256" key="2">
    <source>
        <dbReference type="ARBA" id="ARBA00022695"/>
    </source>
</evidence>
<keyword evidence="7" id="KW-1185">Reference proteome</keyword>
<proteinExistence type="predicted"/>
<dbReference type="PANTHER" id="PTHR34388">
    <property type="entry name" value="DNA POLYMERASE III SUBUNIT DELTA"/>
    <property type="match status" value="1"/>
</dbReference>
<feature type="domain" description="DNA polymerase III delta subunit-like C-terminal" evidence="5">
    <location>
        <begin position="198"/>
        <end position="301"/>
    </location>
</feature>
<dbReference type="GO" id="GO:0006261">
    <property type="term" value="P:DNA-templated DNA replication"/>
    <property type="evidence" value="ECO:0007669"/>
    <property type="project" value="TreeGrafter"/>
</dbReference>
<dbReference type="InterPro" id="IPR048466">
    <property type="entry name" value="DNA_pol3_delta-like_C"/>
</dbReference>
<evidence type="ECO:0000256" key="4">
    <source>
        <dbReference type="ARBA" id="ARBA00022932"/>
    </source>
</evidence>
<dbReference type="InterPro" id="IPR005790">
    <property type="entry name" value="DNA_polIII_delta"/>
</dbReference>
<dbReference type="KEGG" id="cyt:cce_4946"/>
<evidence type="ECO:0000313" key="6">
    <source>
        <dbReference type="EMBL" id="ACB54292.1"/>
    </source>
</evidence>
<gene>
    <name evidence="6" type="ordered locus">cce_4946</name>
</gene>
<dbReference type="Pfam" id="PF21694">
    <property type="entry name" value="DNA_pol3_delta_C"/>
    <property type="match status" value="1"/>
</dbReference>
<dbReference type="HOGENOM" id="CLU_908258_0_0_3"/>
<organism evidence="6 7">
    <name type="scientific">Crocosphaera subtropica (strain ATCC 51142 / BH68)</name>
    <name type="common">Cyanothece sp. (strain ATCC 51142)</name>
    <dbReference type="NCBI Taxonomy" id="43989"/>
    <lineage>
        <taxon>Bacteria</taxon>
        <taxon>Bacillati</taxon>
        <taxon>Cyanobacteriota</taxon>
        <taxon>Cyanophyceae</taxon>
        <taxon>Oscillatoriophycideae</taxon>
        <taxon>Chroococcales</taxon>
        <taxon>Aphanothecaceae</taxon>
        <taxon>Crocosphaera</taxon>
        <taxon>Crocosphaera subtropica</taxon>
    </lineage>
</organism>
<keyword evidence="1" id="KW-0808">Transferase</keyword>
<sequence>MEVSDMLYVIAGDDTFRKSEKIAAIIKEGDYERFNVVSLEDAIRDALSPGLFSKKAMVFEGKEIPYKDSKPLEPVVNSENAVILDITSVDGRTKLGKWLNKQKCVERINALNQFQEDKIKAELAMRSLKLGLDLSIHAKQYLLEAVGPDIGRMQRELELIKAYFGDGQVLATELPTLVPDYAQTSYQLATALTEFPKTVYERTQSLIDLGIHPLQILATLINRIEKLMLTAIGIESGLAREQIAEELLHLPNNGRVFYLIKDVEYLSAKQLQQAFVELCGLTHRLKRGTQTERLPLELALIASKLA</sequence>
<keyword evidence="3" id="KW-0235">DNA replication</keyword>
<dbReference type="eggNOG" id="COG1466">
    <property type="taxonomic scope" value="Bacteria"/>
</dbReference>